<reference evidence="2 3" key="1">
    <citation type="submission" date="2024-06" db="EMBL/GenBank/DDBJ databases">
        <title>Fanconibacter daqui strain Q02 whole shotgun sequencing project.</title>
        <authorList>
            <person name="Rodrigues J.W.A."/>
            <person name="Viana L.C."/>
            <person name="Vieira E.C."/>
            <person name="Souza F.O.L."/>
            <person name="Alegria O.C."/>
            <person name="Patroca S."/>
            <person name="Cruz A.C.R."/>
            <person name="Nunes A.R.C."/>
        </authorList>
    </citation>
    <scope>NUCLEOTIDE SEQUENCE [LARGE SCALE GENOMIC DNA]</scope>
    <source>
        <strain evidence="2 3">Q02</strain>
    </source>
</reference>
<feature type="chain" id="PRO_5046789672" evidence="1">
    <location>
        <begin position="18"/>
        <end position="117"/>
    </location>
</feature>
<feature type="signal peptide" evidence="1">
    <location>
        <begin position="1"/>
        <end position="17"/>
    </location>
</feature>
<dbReference type="RefSeq" id="WP_024559634.1">
    <property type="nucleotide sequence ID" value="NZ_BMKJ01000001.1"/>
</dbReference>
<accession>A0ABV1PQ07</accession>
<dbReference type="Gene3D" id="1.20.120.1620">
    <property type="match status" value="1"/>
</dbReference>
<keyword evidence="3" id="KW-1185">Reference proteome</keyword>
<proteinExistence type="predicted"/>
<name>A0ABV1PQ07_9ENTR</name>
<evidence type="ECO:0000256" key="1">
    <source>
        <dbReference type="SAM" id="SignalP"/>
    </source>
</evidence>
<sequence>MKRLMLMLFIALPAVCAQSLPEISAFSQQQIFTHWVQTRCISKIADNASLKNDAQASAAAWLEASNLPVAAFEEADAATAQALQAKTGGSIKSDYRVLKCSLIAESQKIQALYNKYH</sequence>
<dbReference type="EMBL" id="JBEHGX010000007">
    <property type="protein sequence ID" value="MER0126932.1"/>
    <property type="molecule type" value="Genomic_DNA"/>
</dbReference>
<organism evidence="2 3">
    <name type="scientific">Franconibacter daqui</name>
    <dbReference type="NCBI Taxonomy" id="2047724"/>
    <lineage>
        <taxon>Bacteria</taxon>
        <taxon>Pseudomonadati</taxon>
        <taxon>Pseudomonadota</taxon>
        <taxon>Gammaproteobacteria</taxon>
        <taxon>Enterobacterales</taxon>
        <taxon>Enterobacteriaceae</taxon>
        <taxon>Franconibacter</taxon>
    </lineage>
</organism>
<dbReference type="Pfam" id="PF16695">
    <property type="entry name" value="Tai4"/>
    <property type="match status" value="1"/>
</dbReference>
<evidence type="ECO:0000313" key="3">
    <source>
        <dbReference type="Proteomes" id="UP001447374"/>
    </source>
</evidence>
<dbReference type="Proteomes" id="UP001447374">
    <property type="component" value="Unassembled WGS sequence"/>
</dbReference>
<evidence type="ECO:0000313" key="2">
    <source>
        <dbReference type="EMBL" id="MER0126932.1"/>
    </source>
</evidence>
<keyword evidence="1" id="KW-0732">Signal</keyword>
<gene>
    <name evidence="2" type="ORF">ABQG75_14410</name>
</gene>
<dbReference type="InterPro" id="IPR032032">
    <property type="entry name" value="Tai4"/>
</dbReference>
<comment type="caution">
    <text evidence="2">The sequence shown here is derived from an EMBL/GenBank/DDBJ whole genome shotgun (WGS) entry which is preliminary data.</text>
</comment>
<protein>
    <submittedName>
        <fullName evidence="2">T6SS amidase immunity protein Tai4 family protein</fullName>
    </submittedName>
</protein>
<dbReference type="InterPro" id="IPR038314">
    <property type="entry name" value="T6SS_sf"/>
</dbReference>